<dbReference type="KEGG" id="mch:Mchl_5323"/>
<dbReference type="Proteomes" id="UP000002385">
    <property type="component" value="Chromosome"/>
</dbReference>
<dbReference type="EMBL" id="CP001298">
    <property type="protein sequence ID" value="ACK86084.1"/>
    <property type="molecule type" value="Genomic_DNA"/>
</dbReference>
<protein>
    <submittedName>
        <fullName evidence="1">Uncharacterized protein</fullName>
    </submittedName>
</protein>
<reference evidence="1 2" key="2">
    <citation type="journal article" date="2012" name="J. Bacteriol.">
        <title>Complete genome sequences of six strains of the genus Methylobacterium.</title>
        <authorList>
            <person name="Marx C.J."/>
            <person name="Bringel F."/>
            <person name="Chistoserdova L."/>
            <person name="Moulin L."/>
            <person name="Farhan Ul Haque M."/>
            <person name="Fleischman D.E."/>
            <person name="Gruffaz C."/>
            <person name="Jourand P."/>
            <person name="Knief C."/>
            <person name="Lee M.C."/>
            <person name="Muller E.E."/>
            <person name="Nadalig T."/>
            <person name="Peyraud R."/>
            <person name="Roselli S."/>
            <person name="Russ L."/>
            <person name="Goodwin L.A."/>
            <person name="Ivanova N."/>
            <person name="Kyrpides N."/>
            <person name="Lajus A."/>
            <person name="Land M.L."/>
            <person name="Medigue C."/>
            <person name="Mikhailova N."/>
            <person name="Nolan M."/>
            <person name="Woyke T."/>
            <person name="Stolyar S."/>
            <person name="Vorholt J.A."/>
            <person name="Vuilleumier S."/>
        </authorList>
    </citation>
    <scope>NUCLEOTIDE SEQUENCE [LARGE SCALE GENOMIC DNA]</scope>
    <source>
        <strain evidence="2">CM4 / NCIMB 13688</strain>
    </source>
</reference>
<organism evidence="1 2">
    <name type="scientific">Methylorubrum extorquens (strain CM4 / NCIMB 13688)</name>
    <name type="common">Methylobacterium extorquens</name>
    <dbReference type="NCBI Taxonomy" id="440085"/>
    <lineage>
        <taxon>Bacteria</taxon>
        <taxon>Pseudomonadati</taxon>
        <taxon>Pseudomonadota</taxon>
        <taxon>Alphaproteobacteria</taxon>
        <taxon>Hyphomicrobiales</taxon>
        <taxon>Methylobacteriaceae</taxon>
        <taxon>Methylorubrum</taxon>
    </lineage>
</organism>
<reference evidence="2" key="1">
    <citation type="submission" date="2008-12" db="EMBL/GenBank/DDBJ databases">
        <title>Complete sequence of chromosome of Methylobacterium chloromethanicum CM4.</title>
        <authorList>
            <consortium name="US DOE Joint Genome Institute"/>
            <person name="Lucas S."/>
            <person name="Copeland A."/>
            <person name="Lapidus A."/>
            <person name="Glavina del Rio T."/>
            <person name="Dalin E."/>
            <person name="Tice H."/>
            <person name="Bruce D."/>
            <person name="Goodwin L."/>
            <person name="Pitluck S."/>
            <person name="Chertkov O."/>
            <person name="Brettin T."/>
            <person name="Detter J.C."/>
            <person name="Han C."/>
            <person name="Larimer F."/>
            <person name="Land M."/>
            <person name="Hauser L."/>
            <person name="Kyrpides N."/>
            <person name="Mikhailova N."/>
            <person name="Marx C."/>
            <person name="Richardson P."/>
        </authorList>
    </citation>
    <scope>NUCLEOTIDE SEQUENCE [LARGE SCALE GENOMIC DNA]</scope>
    <source>
        <strain evidence="2">CM4 / NCIMB 13688</strain>
    </source>
</reference>
<proteinExistence type="predicted"/>
<name>B7KWK7_METC4</name>
<dbReference type="HOGENOM" id="CLU_1218596_0_0_5"/>
<gene>
    <name evidence="1" type="ordered locus">Mchl_5323</name>
</gene>
<evidence type="ECO:0000313" key="1">
    <source>
        <dbReference type="EMBL" id="ACK86084.1"/>
    </source>
</evidence>
<accession>B7KWK7</accession>
<evidence type="ECO:0000313" key="2">
    <source>
        <dbReference type="Proteomes" id="UP000002385"/>
    </source>
</evidence>
<dbReference type="AlphaFoldDB" id="B7KWK7"/>
<sequence>MRRERSLKNLYELTAQLRAWAKAGHSPRVISELQDQLFMKQFGYTREELVYPLTPTQLTEIKEWCFEDVIEIAEDYDFDITCPNSSEGVMLERVNDHLFDEWEIDDRVVRALRYDYDPSLHGPIEETGCVIPDWFDWVCMMMASEEGLFPSTPEQIKFVELARSAKKFAEAATRDRHKTKNDGPDAASVFGATKRFKEGVIVSPASRFKNKRPARKIQVEVRHRRGR</sequence>